<dbReference type="GO" id="GO:0003729">
    <property type="term" value="F:mRNA binding"/>
    <property type="evidence" value="ECO:0007669"/>
    <property type="project" value="TreeGrafter"/>
</dbReference>
<dbReference type="PANTHER" id="PTHR13612">
    <property type="entry name" value="ENHANCER OF MRNA-DECAPPING PROTEIN 3"/>
    <property type="match status" value="1"/>
</dbReference>
<dbReference type="STRING" id="43700.ENSMALP00000020889"/>
<keyword evidence="3" id="KW-1185">Reference proteome</keyword>
<dbReference type="PANTHER" id="PTHR13612:SF0">
    <property type="entry name" value="ENHANCER OF MRNA-DECAPPING PROTEIN 3"/>
    <property type="match status" value="1"/>
</dbReference>
<dbReference type="Gene3D" id="3.40.50.10260">
    <property type="entry name" value="YjeF N-terminal domain"/>
    <property type="match status" value="2"/>
</dbReference>
<accession>A0A3Q3JMD5</accession>
<evidence type="ECO:0000313" key="2">
    <source>
        <dbReference type="Ensembl" id="ENSMALP00000020889.1"/>
    </source>
</evidence>
<dbReference type="AlphaFoldDB" id="A0A3Q3JMD5"/>
<dbReference type="InterPro" id="IPR004443">
    <property type="entry name" value="YjeF_N_dom"/>
</dbReference>
<sequence length="303" mass="34580">MTTDWLNSVVVINCRLTLGVYQGEVFGVKCPVPEVTFKPVHSREQTRMDRIRNEHIRGTAQVFCFGDKVREARLRWFGHVQRRDSGYIGRRMLEMELPGKRSRGRPKWRYMDYILLTCYLSSCFPSVNSGLIVPSIPCELHKHLLASVELWGLSPECRLETIGVCFSQMVLTLPTVVLLCGPHVQGARGISCGRHLAHCEVEIILFVPSFVKMQEVVTIKVKQAISVDLFINYLHCHEDPLLREQSCIDPPWTLFLSLPLPLANTESRIYLCDIDVPKMVFHKVGKNSHSHFGCKFVILLHPA</sequence>
<reference evidence="2" key="1">
    <citation type="submission" date="2025-08" db="UniProtKB">
        <authorList>
            <consortium name="Ensembl"/>
        </authorList>
    </citation>
    <scope>IDENTIFICATION</scope>
</reference>
<organism evidence="2 3">
    <name type="scientific">Monopterus albus</name>
    <name type="common">Swamp eel</name>
    <dbReference type="NCBI Taxonomy" id="43700"/>
    <lineage>
        <taxon>Eukaryota</taxon>
        <taxon>Metazoa</taxon>
        <taxon>Chordata</taxon>
        <taxon>Craniata</taxon>
        <taxon>Vertebrata</taxon>
        <taxon>Euteleostomi</taxon>
        <taxon>Actinopterygii</taxon>
        <taxon>Neopterygii</taxon>
        <taxon>Teleostei</taxon>
        <taxon>Neoteleostei</taxon>
        <taxon>Acanthomorphata</taxon>
        <taxon>Anabantaria</taxon>
        <taxon>Synbranchiformes</taxon>
        <taxon>Synbranchidae</taxon>
        <taxon>Monopterus</taxon>
    </lineage>
</organism>
<evidence type="ECO:0000313" key="3">
    <source>
        <dbReference type="Proteomes" id="UP000261600"/>
    </source>
</evidence>
<dbReference type="InterPro" id="IPR036652">
    <property type="entry name" value="YjeF_N_dom_sf"/>
</dbReference>
<protein>
    <recommendedName>
        <fullName evidence="1">YjeF N-terminal domain-containing protein</fullName>
    </recommendedName>
</protein>
<evidence type="ECO:0000259" key="1">
    <source>
        <dbReference type="Pfam" id="PF03853"/>
    </source>
</evidence>
<dbReference type="GO" id="GO:0033962">
    <property type="term" value="P:P-body assembly"/>
    <property type="evidence" value="ECO:0007669"/>
    <property type="project" value="TreeGrafter"/>
</dbReference>
<dbReference type="SUPFAM" id="SSF64153">
    <property type="entry name" value="YjeF N-terminal domain-like"/>
    <property type="match status" value="1"/>
</dbReference>
<dbReference type="Ensembl" id="ENSMALT00000021292.1">
    <property type="protein sequence ID" value="ENSMALP00000020889.1"/>
    <property type="gene ID" value="ENSMALG00000014599.1"/>
</dbReference>
<dbReference type="GO" id="GO:0000932">
    <property type="term" value="C:P-body"/>
    <property type="evidence" value="ECO:0007669"/>
    <property type="project" value="TreeGrafter"/>
</dbReference>
<name>A0A3Q3JMD5_MONAL</name>
<proteinExistence type="predicted"/>
<reference evidence="2" key="2">
    <citation type="submission" date="2025-09" db="UniProtKB">
        <authorList>
            <consortium name="Ensembl"/>
        </authorList>
    </citation>
    <scope>IDENTIFICATION</scope>
</reference>
<dbReference type="Pfam" id="PF03853">
    <property type="entry name" value="YjeF_N"/>
    <property type="match status" value="1"/>
</dbReference>
<feature type="domain" description="YjeF N-terminal" evidence="1">
    <location>
        <begin position="168"/>
        <end position="220"/>
    </location>
</feature>
<dbReference type="Proteomes" id="UP000261600">
    <property type="component" value="Unplaced"/>
</dbReference>
<dbReference type="GO" id="GO:0031087">
    <property type="term" value="P:deadenylation-independent decapping of nuclear-transcribed mRNA"/>
    <property type="evidence" value="ECO:0007669"/>
    <property type="project" value="TreeGrafter"/>
</dbReference>